<evidence type="ECO:0000256" key="32">
    <source>
        <dbReference type="ARBA" id="ARBA00067992"/>
    </source>
</evidence>
<feature type="domain" description="Ig-like" evidence="42">
    <location>
        <begin position="1070"/>
        <end position="1148"/>
    </location>
</feature>
<feature type="domain" description="Ig-like" evidence="42">
    <location>
        <begin position="1987"/>
        <end position="2071"/>
    </location>
</feature>
<reference evidence="44" key="3">
    <citation type="submission" date="2025-09" db="UniProtKB">
        <authorList>
            <consortium name="Ensembl"/>
        </authorList>
    </citation>
    <scope>IDENTIFICATION</scope>
</reference>
<dbReference type="Pfam" id="PF00069">
    <property type="entry name" value="Pkinase"/>
    <property type="match status" value="2"/>
</dbReference>
<dbReference type="PANTHER" id="PTHR35971:SF4">
    <property type="entry name" value="OBSCURIN"/>
    <property type="match status" value="1"/>
</dbReference>
<dbReference type="FunFam" id="2.60.40.10:FF:001314">
    <property type="entry name" value="Obscurin, cytoskeletal calmodulin and titin-interacting RhoGEF"/>
    <property type="match status" value="1"/>
</dbReference>
<dbReference type="InterPro" id="IPR013783">
    <property type="entry name" value="Ig-like_fold"/>
</dbReference>
<dbReference type="CDD" id="cd14110">
    <property type="entry name" value="STKc_obscurin_rpt2"/>
    <property type="match status" value="1"/>
</dbReference>
<dbReference type="FunFam" id="2.60.40.10:FF:000421">
    <property type="entry name" value="LOW QUALITY PROTEIN: obscurin"/>
    <property type="match status" value="2"/>
</dbReference>
<feature type="domain" description="Ig-like" evidence="42">
    <location>
        <begin position="1254"/>
        <end position="1332"/>
    </location>
</feature>
<evidence type="ECO:0000256" key="5">
    <source>
        <dbReference type="ARBA" id="ARBA00006692"/>
    </source>
</evidence>
<dbReference type="FunFam" id="3.30.200.20:FF:000424">
    <property type="entry name" value="obscurin isoform X5"/>
    <property type="match status" value="1"/>
</dbReference>
<dbReference type="Pfam" id="PF00612">
    <property type="entry name" value="IQ"/>
    <property type="match status" value="1"/>
</dbReference>
<keyword evidence="8" id="KW-0217">Developmental protein</keyword>
<dbReference type="FunFam" id="2.60.40.10:FF:001071">
    <property type="entry name" value="obscurin isoform X4"/>
    <property type="match status" value="1"/>
</dbReference>
<dbReference type="GO" id="GO:1902936">
    <property type="term" value="F:phosphatidylinositol bisphosphate binding"/>
    <property type="evidence" value="ECO:0007669"/>
    <property type="project" value="UniProtKB-ARBA"/>
</dbReference>
<dbReference type="InterPro" id="IPR055251">
    <property type="entry name" value="SOS1_NGEF_PH"/>
</dbReference>
<feature type="domain" description="Ig-like" evidence="42">
    <location>
        <begin position="4248"/>
        <end position="4337"/>
    </location>
</feature>
<dbReference type="FunFam" id="3.30.200.20:FF:000501">
    <property type="entry name" value="Obscurin isoform B"/>
    <property type="match status" value="1"/>
</dbReference>
<dbReference type="InterPro" id="IPR011009">
    <property type="entry name" value="Kinase-like_dom_sf"/>
</dbReference>
<feature type="domain" description="Ig-like" evidence="42">
    <location>
        <begin position="2826"/>
        <end position="2908"/>
    </location>
</feature>
<dbReference type="GO" id="GO:0005829">
    <property type="term" value="C:cytosol"/>
    <property type="evidence" value="ECO:0007669"/>
    <property type="project" value="UniProtKB-ARBA"/>
</dbReference>
<dbReference type="FunFam" id="2.60.40.10:FF:000866">
    <property type="entry name" value="Obscurin, cytoskeletal calmodulin and titin-interacting RhoGEF"/>
    <property type="match status" value="1"/>
</dbReference>
<dbReference type="FunFam" id="2.60.40.10:FF:000881">
    <property type="entry name" value="Obscurin, cytoskeletal calmodulin and titin-interacting RhoGEF"/>
    <property type="match status" value="1"/>
</dbReference>
<feature type="region of interest" description="Disordered" evidence="37">
    <location>
        <begin position="7217"/>
        <end position="7276"/>
    </location>
</feature>
<dbReference type="InterPro" id="IPR001452">
    <property type="entry name" value="SH3_domain"/>
</dbReference>
<keyword evidence="9" id="KW-1003">Cell membrane</keyword>
<evidence type="ECO:0000256" key="23">
    <source>
        <dbReference type="ARBA" id="ARBA00023136"/>
    </source>
</evidence>
<dbReference type="PROSITE" id="PS50853">
    <property type="entry name" value="FN3"/>
    <property type="match status" value="3"/>
</dbReference>
<feature type="domain" description="Ig-like" evidence="42">
    <location>
        <begin position="3449"/>
        <end position="3532"/>
    </location>
</feature>
<evidence type="ECO:0000256" key="16">
    <source>
        <dbReference type="ARBA" id="ARBA00022741"/>
    </source>
</evidence>
<dbReference type="InterPro" id="IPR000719">
    <property type="entry name" value="Prot_kinase_dom"/>
</dbReference>
<feature type="compositionally biased region" description="Low complexity" evidence="37">
    <location>
        <begin position="6846"/>
        <end position="6862"/>
    </location>
</feature>
<dbReference type="InterPro" id="IPR036028">
    <property type="entry name" value="SH3-like_dom_sf"/>
</dbReference>
<dbReference type="PROSITE" id="PS50002">
    <property type="entry name" value="SH3"/>
    <property type="match status" value="1"/>
</dbReference>
<evidence type="ECO:0000256" key="33">
    <source>
        <dbReference type="ARBA" id="ARBA00079591"/>
    </source>
</evidence>
<evidence type="ECO:0000256" key="31">
    <source>
        <dbReference type="ARBA" id="ARBA00054415"/>
    </source>
</evidence>
<dbReference type="FunFam" id="2.60.40.10:FF:001214">
    <property type="entry name" value="Obscurin, cytoskeletal calmodulin and titin-interacting RhoGEF"/>
    <property type="match status" value="1"/>
</dbReference>
<dbReference type="FunFam" id="2.60.40.10:FF:000665">
    <property type="entry name" value="obscurin isoform X1"/>
    <property type="match status" value="1"/>
</dbReference>
<feature type="domain" description="DH" evidence="40">
    <location>
        <begin position="5694"/>
        <end position="5879"/>
    </location>
</feature>
<evidence type="ECO:0000256" key="26">
    <source>
        <dbReference type="ARBA" id="ARBA00023242"/>
    </source>
</evidence>
<dbReference type="FunFam" id="2.60.40.10:FF:000523">
    <property type="entry name" value="obscurin isoform X4"/>
    <property type="match status" value="1"/>
</dbReference>
<feature type="region of interest" description="Disordered" evidence="37">
    <location>
        <begin position="4826"/>
        <end position="4861"/>
    </location>
</feature>
<evidence type="ECO:0000256" key="15">
    <source>
        <dbReference type="ARBA" id="ARBA00022737"/>
    </source>
</evidence>
<feature type="domain" description="Ig-like" evidence="42">
    <location>
        <begin position="3184"/>
        <end position="3268"/>
    </location>
</feature>
<feature type="domain" description="Fibronectin type-III" evidence="43">
    <location>
        <begin position="515"/>
        <end position="612"/>
    </location>
</feature>
<feature type="domain" description="Ig-like" evidence="42">
    <location>
        <begin position="7464"/>
        <end position="7553"/>
    </location>
</feature>
<keyword evidence="27" id="KW-0393">Immunoglobulin domain</keyword>
<feature type="binding site" evidence="36">
    <location>
        <position position="6499"/>
    </location>
    <ligand>
        <name>ATP</name>
        <dbReference type="ChEBI" id="CHEBI:30616"/>
    </ligand>
</feature>
<evidence type="ECO:0000256" key="7">
    <source>
        <dbReference type="ARBA" id="ARBA00022443"/>
    </source>
</evidence>
<dbReference type="GeneTree" id="ENSGT00940000154756"/>
<feature type="domain" description="Ig-like" evidence="42">
    <location>
        <begin position="812"/>
        <end position="884"/>
    </location>
</feature>
<comment type="similarity">
    <text evidence="5">Belongs to the protein kinase superfamily. CAMK Ser/Thr protein kinase family.</text>
</comment>
<dbReference type="SUPFAM" id="SSF50044">
    <property type="entry name" value="SH3-domain"/>
    <property type="match status" value="1"/>
</dbReference>
<dbReference type="InterPro" id="IPR008266">
    <property type="entry name" value="Tyr_kinase_AS"/>
</dbReference>
<evidence type="ECO:0000256" key="24">
    <source>
        <dbReference type="ARBA" id="ARBA00023157"/>
    </source>
</evidence>
<dbReference type="FunFam" id="2.60.40.10:FF:000989">
    <property type="entry name" value="Obscurin, cytoskeletal calmodulin and titin-interacting RhoGEF"/>
    <property type="match status" value="1"/>
</dbReference>
<dbReference type="FunFam" id="2.60.40.10:FF:001212">
    <property type="entry name" value="Obscurin, cytoskeletal calmodulin and titin-interacting RhoGEF"/>
    <property type="match status" value="1"/>
</dbReference>
<feature type="domain" description="Ig-like" evidence="42">
    <location>
        <begin position="110"/>
        <end position="202"/>
    </location>
</feature>
<dbReference type="PROSITE" id="PS00109">
    <property type="entry name" value="PROTEIN_KINASE_TYR"/>
    <property type="match status" value="1"/>
</dbReference>
<keyword evidence="10" id="KW-0963">Cytoplasm</keyword>
<dbReference type="FunFam" id="2.60.40.10:FF:000841">
    <property type="entry name" value="obscurin isoform X4"/>
    <property type="match status" value="1"/>
</dbReference>
<evidence type="ECO:0000256" key="19">
    <source>
        <dbReference type="ARBA" id="ARBA00022840"/>
    </source>
</evidence>
<dbReference type="GO" id="GO:0005634">
    <property type="term" value="C:nucleus"/>
    <property type="evidence" value="ECO:0007669"/>
    <property type="project" value="UniProtKB-SubCell"/>
</dbReference>
<feature type="domain" description="Ig-like" evidence="42">
    <location>
        <begin position="3625"/>
        <end position="3708"/>
    </location>
</feature>
<evidence type="ECO:0000256" key="17">
    <source>
        <dbReference type="ARBA" id="ARBA00022777"/>
    </source>
</evidence>
<dbReference type="GO" id="GO:0030018">
    <property type="term" value="C:Z disc"/>
    <property type="evidence" value="ECO:0007669"/>
    <property type="project" value="UniProtKB-SubCell"/>
</dbReference>
<dbReference type="FunFam" id="2.60.40.10:FF:001032">
    <property type="entry name" value="Obscurin, cytoskeletal calmodulin and titin-interacting RhoGEF"/>
    <property type="match status" value="1"/>
</dbReference>
<dbReference type="FunFam" id="2.60.40.10:FF:000917">
    <property type="entry name" value="Obscurin, cytoskeletal calmodulin and titin-interacting RhoGEF"/>
    <property type="match status" value="1"/>
</dbReference>
<dbReference type="FunFam" id="2.60.40.10:FF:001295">
    <property type="entry name" value="Obscurin, cytoskeletal calmodulin and titin-interacting RhoGEF"/>
    <property type="match status" value="1"/>
</dbReference>
<keyword evidence="22" id="KW-0446">Lipid-binding</keyword>
<dbReference type="GO" id="GO:0042383">
    <property type="term" value="C:sarcolemma"/>
    <property type="evidence" value="ECO:0007669"/>
    <property type="project" value="UniProtKB-SubCell"/>
</dbReference>
<feature type="domain" description="Ig-like" evidence="42">
    <location>
        <begin position="5372"/>
        <end position="5468"/>
    </location>
</feature>
<dbReference type="Gene3D" id="1.20.900.10">
    <property type="entry name" value="Dbl homology (DH) domain"/>
    <property type="match status" value="1"/>
</dbReference>
<dbReference type="PANTHER" id="PTHR35971">
    <property type="entry name" value="SI:DKEY-31G6.6"/>
    <property type="match status" value="1"/>
</dbReference>
<feature type="domain" description="Ig-like" evidence="42">
    <location>
        <begin position="3095"/>
        <end position="3169"/>
    </location>
</feature>
<dbReference type="SUPFAM" id="SSF48726">
    <property type="entry name" value="Immunoglobulin"/>
    <property type="match status" value="57"/>
</dbReference>
<keyword evidence="25" id="KW-0514">Muscle protein</keyword>
<feature type="compositionally biased region" description="Polar residues" evidence="37">
    <location>
        <begin position="7160"/>
        <end position="7172"/>
    </location>
</feature>
<comment type="subcellular location">
    <subcellularLocation>
        <location evidence="3">Cell membrane</location>
        <location evidence="3">Sarcolemma</location>
    </subcellularLocation>
    <subcellularLocation>
        <location evidence="28">Cytoplasm</location>
        <location evidence="28">Myofibril</location>
        <location evidence="28">Sarcomere</location>
        <location evidence="28">M line</location>
    </subcellularLocation>
    <subcellularLocation>
        <location evidence="4">Cytoplasm</location>
        <location evidence="4">Myofibril</location>
        <location evidence="4">Sarcomere</location>
        <location evidence="4">Z line</location>
    </subcellularLocation>
    <subcellularLocation>
        <location evidence="2">Nucleus</location>
    </subcellularLocation>
</comment>
<evidence type="ECO:0000256" key="3">
    <source>
        <dbReference type="ARBA" id="ARBA00004135"/>
    </source>
</evidence>
<feature type="domain" description="Protein kinase" evidence="41">
    <location>
        <begin position="7673"/>
        <end position="7925"/>
    </location>
</feature>
<dbReference type="Gene3D" id="2.30.29.30">
    <property type="entry name" value="Pleckstrin-homology domain (PH domain)/Phosphotyrosine-binding domain (PTB)"/>
    <property type="match status" value="1"/>
</dbReference>
<feature type="domain" description="Ig-like" evidence="42">
    <location>
        <begin position="3890"/>
        <end position="3973"/>
    </location>
</feature>
<evidence type="ECO:0000256" key="27">
    <source>
        <dbReference type="ARBA" id="ARBA00023319"/>
    </source>
</evidence>
<evidence type="ECO:0000256" key="2">
    <source>
        <dbReference type="ARBA" id="ARBA00004123"/>
    </source>
</evidence>
<dbReference type="GO" id="GO:0005516">
    <property type="term" value="F:calmodulin binding"/>
    <property type="evidence" value="ECO:0007669"/>
    <property type="project" value="UniProtKB-KW"/>
</dbReference>
<dbReference type="FunFam" id="2.60.40.10:FF:000747">
    <property type="entry name" value="obscurin isoform X6"/>
    <property type="match status" value="1"/>
</dbReference>
<dbReference type="CDD" id="cd20967">
    <property type="entry name" value="IgI_C2_MyBP-C-like"/>
    <property type="match status" value="1"/>
</dbReference>
<feature type="domain" description="Ig-like" evidence="42">
    <location>
        <begin position="1530"/>
        <end position="1608"/>
    </location>
</feature>
<evidence type="ECO:0000259" key="38">
    <source>
        <dbReference type="PROSITE" id="PS50002"/>
    </source>
</evidence>
<dbReference type="InterPro" id="IPR035899">
    <property type="entry name" value="DBL_dom_sf"/>
</dbReference>
<dbReference type="FunFam" id="2.60.40.10:FF:001054">
    <property type="entry name" value="Obscurin, cytoskeletal calmodulin and titin-interacting RhoGEF"/>
    <property type="match status" value="1"/>
</dbReference>
<feature type="domain" description="Ig-like" evidence="42">
    <location>
        <begin position="701"/>
        <end position="778"/>
    </location>
</feature>
<dbReference type="PROSITE" id="PS00108">
    <property type="entry name" value="PROTEIN_KINASE_ST"/>
    <property type="match status" value="1"/>
</dbReference>
<feature type="compositionally biased region" description="Low complexity" evidence="37">
    <location>
        <begin position="7117"/>
        <end position="7139"/>
    </location>
</feature>
<keyword evidence="24" id="KW-1015">Disulfide bond</keyword>
<dbReference type="FunFam" id="2.60.40.10:FF:001174">
    <property type="entry name" value="Obscurin, cytoskeletal calmodulin and titin-interacting RhoGEF"/>
    <property type="match status" value="1"/>
</dbReference>
<organism evidence="44 45">
    <name type="scientific">Pongo abelii</name>
    <name type="common">Sumatran orangutan</name>
    <name type="synonym">Pongo pygmaeus abelii</name>
    <dbReference type="NCBI Taxonomy" id="9601"/>
    <lineage>
        <taxon>Eukaryota</taxon>
        <taxon>Metazoa</taxon>
        <taxon>Chordata</taxon>
        <taxon>Craniata</taxon>
        <taxon>Vertebrata</taxon>
        <taxon>Euteleostomi</taxon>
        <taxon>Mammalia</taxon>
        <taxon>Eutheria</taxon>
        <taxon>Euarchontoglires</taxon>
        <taxon>Primates</taxon>
        <taxon>Haplorrhini</taxon>
        <taxon>Catarrhini</taxon>
        <taxon>Hominidae</taxon>
        <taxon>Pongo</taxon>
    </lineage>
</organism>
<dbReference type="InterPro" id="IPR000048">
    <property type="entry name" value="IQ_motif_EF-hand-BS"/>
</dbReference>
<keyword evidence="23" id="KW-0472">Membrane</keyword>
<feature type="domain" description="Ig-like" evidence="42">
    <location>
        <begin position="331"/>
        <end position="414"/>
    </location>
</feature>
<feature type="domain" description="Fibronectin type-III" evidence="43">
    <location>
        <begin position="7558"/>
        <end position="7650"/>
    </location>
</feature>
<dbReference type="SMART" id="SM00015">
    <property type="entry name" value="IQ"/>
    <property type="match status" value="1"/>
</dbReference>
<evidence type="ECO:0000256" key="36">
    <source>
        <dbReference type="PROSITE-ProRule" id="PRU10141"/>
    </source>
</evidence>
<keyword evidence="17" id="KW-0418">Kinase</keyword>
<dbReference type="Proteomes" id="UP000001595">
    <property type="component" value="Chromosome 1"/>
</dbReference>
<evidence type="ECO:0000256" key="29">
    <source>
        <dbReference type="ARBA" id="ARBA00047899"/>
    </source>
</evidence>
<accession>A0A8I5UGP3</accession>
<dbReference type="FunFam" id="2.60.40.10:FF:000988">
    <property type="entry name" value="obscurin isoform X3"/>
    <property type="match status" value="1"/>
</dbReference>
<feature type="domain" description="SH3" evidence="38">
    <location>
        <begin position="5601"/>
        <end position="5668"/>
    </location>
</feature>
<evidence type="ECO:0000259" key="41">
    <source>
        <dbReference type="PROSITE" id="PS50011"/>
    </source>
</evidence>
<dbReference type="InterPro" id="IPR000219">
    <property type="entry name" value="DH_dom"/>
</dbReference>
<dbReference type="SMART" id="SM00408">
    <property type="entry name" value="IGc2"/>
    <property type="match status" value="48"/>
</dbReference>
<keyword evidence="21" id="KW-0112">Calmodulin-binding</keyword>
<dbReference type="GO" id="GO:0004674">
    <property type="term" value="F:protein serine/threonine kinase activity"/>
    <property type="evidence" value="ECO:0007669"/>
    <property type="project" value="UniProtKB-KW"/>
</dbReference>
<evidence type="ECO:0000256" key="35">
    <source>
        <dbReference type="PROSITE-ProRule" id="PRU00192"/>
    </source>
</evidence>
<dbReference type="InterPro" id="IPR003961">
    <property type="entry name" value="FN3_dom"/>
</dbReference>
<feature type="domain" description="Ig-like" evidence="42">
    <location>
        <begin position="2920"/>
        <end position="2999"/>
    </location>
</feature>
<dbReference type="InterPro" id="IPR052385">
    <property type="entry name" value="Obscurin/Obscurin-like_Reg"/>
</dbReference>
<keyword evidence="16 36" id="KW-0547">Nucleotide-binding</keyword>
<feature type="region of interest" description="Disordered" evidence="37">
    <location>
        <begin position="6240"/>
        <end position="6298"/>
    </location>
</feature>
<evidence type="ECO:0000256" key="1">
    <source>
        <dbReference type="ARBA" id="ARBA00001946"/>
    </source>
</evidence>
<feature type="domain" description="Ig-like" evidence="42">
    <location>
        <begin position="5127"/>
        <end position="5216"/>
    </location>
</feature>
<evidence type="ECO:0000259" key="40">
    <source>
        <dbReference type="PROSITE" id="PS50010"/>
    </source>
</evidence>
<dbReference type="InterPro" id="IPR036179">
    <property type="entry name" value="Ig-like_dom_sf"/>
</dbReference>
<dbReference type="FunFam" id="2.60.40.10:FF:000050">
    <property type="entry name" value="Titin isoform B"/>
    <property type="match status" value="3"/>
</dbReference>
<dbReference type="SUPFAM" id="SSF49265">
    <property type="entry name" value="Fibronectin type III"/>
    <property type="match status" value="3"/>
</dbReference>
<dbReference type="FunFam" id="2.60.40.10:FF:000771">
    <property type="entry name" value="Obscurin, cytoskeletal calmodulin and titin-interacting RhoGEF"/>
    <property type="match status" value="1"/>
</dbReference>
<feature type="domain" description="Ig-like" evidence="42">
    <location>
        <begin position="4899"/>
        <end position="4990"/>
    </location>
</feature>
<dbReference type="GO" id="GO:1902531">
    <property type="term" value="P:regulation of intracellular signal transduction"/>
    <property type="evidence" value="ECO:0007669"/>
    <property type="project" value="UniProtKB-ARBA"/>
</dbReference>
<dbReference type="Pfam" id="PF00621">
    <property type="entry name" value="RhoGEF"/>
    <property type="match status" value="1"/>
</dbReference>
<protein>
    <recommendedName>
        <fullName evidence="32">Obscurin</fullName>
        <ecNumber evidence="6">2.7.11.1</ecNumber>
    </recommendedName>
    <alternativeName>
        <fullName evidence="33">Obscurin-RhoGEF</fullName>
    </alternativeName>
    <alternativeName>
        <fullName evidence="34">Obscurin-myosin light chain kinase</fullName>
    </alternativeName>
</protein>
<dbReference type="FunFam" id="2.60.40.10:FF:000109">
    <property type="entry name" value="obscurin isoform X5"/>
    <property type="match status" value="6"/>
</dbReference>
<dbReference type="FunFam" id="1.10.510.10:FF:000519">
    <property type="entry name" value="Obscurin, cytoskeletal calmodulin and titin-interacting RhoGEF"/>
    <property type="match status" value="1"/>
</dbReference>
<dbReference type="FunFam" id="2.60.40.10:FF:000903">
    <property type="entry name" value="obscurin isoform X6"/>
    <property type="match status" value="1"/>
</dbReference>
<dbReference type="FunFam" id="2.60.40.10:FF:000148">
    <property type="entry name" value="titin isoform X1"/>
    <property type="match status" value="2"/>
</dbReference>
<dbReference type="FunFam" id="2.60.40.10:FF:000075">
    <property type="entry name" value="Obscurin, cytoskeletal calmodulin and titin-interacting RhoGEF"/>
    <property type="match status" value="9"/>
</dbReference>
<feature type="domain" description="Ig-like" evidence="42">
    <location>
        <begin position="5261"/>
        <end position="5350"/>
    </location>
</feature>
<keyword evidence="7 35" id="KW-0728">SH3 domain</keyword>
<evidence type="ECO:0000259" key="43">
    <source>
        <dbReference type="PROSITE" id="PS50853"/>
    </source>
</evidence>
<dbReference type="FunFam" id="2.60.40.10:FF:000599">
    <property type="entry name" value="obscurin isoform X3"/>
    <property type="match status" value="1"/>
</dbReference>
<dbReference type="GO" id="GO:0046872">
    <property type="term" value="F:metal ion binding"/>
    <property type="evidence" value="ECO:0007669"/>
    <property type="project" value="UniProtKB-KW"/>
</dbReference>
<feature type="domain" description="Ig-like" evidence="42">
    <location>
        <begin position="2468"/>
        <end position="2559"/>
    </location>
</feature>
<feature type="domain" description="Ig-like" evidence="42">
    <location>
        <begin position="1823"/>
        <end position="1894"/>
    </location>
</feature>
<feature type="compositionally biased region" description="Low complexity" evidence="37">
    <location>
        <begin position="5571"/>
        <end position="5590"/>
    </location>
</feature>
<feature type="domain" description="Ig-like" evidence="42">
    <location>
        <begin position="1622"/>
        <end position="1719"/>
    </location>
</feature>
<feature type="domain" description="Ig-like" evidence="42">
    <location>
        <begin position="6016"/>
        <end position="6099"/>
    </location>
</feature>
<dbReference type="FunFam" id="2.60.40.10:FF:000707">
    <property type="entry name" value="Obscurin, cytoskeletal calmodulin and titin-interacting RhoGEF"/>
    <property type="match status" value="1"/>
</dbReference>
<feature type="domain" description="Ig-like" evidence="42">
    <location>
        <begin position="3801"/>
        <end position="3884"/>
    </location>
</feature>
<feature type="domain" description="Fibronectin type-III" evidence="43">
    <location>
        <begin position="4525"/>
        <end position="4619"/>
    </location>
</feature>
<dbReference type="FunFam" id="2.60.40.10:FF:001136">
    <property type="entry name" value="Obscurin, cytoskeletal calmodulin and titin-interacting RhoGEF"/>
    <property type="match status" value="1"/>
</dbReference>
<feature type="domain" description="Ig-like" evidence="42">
    <location>
        <begin position="6359"/>
        <end position="6447"/>
    </location>
</feature>
<dbReference type="Pfam" id="PF00041">
    <property type="entry name" value="fn3"/>
    <property type="match status" value="2"/>
</dbReference>
<dbReference type="PROSITE" id="PS00107">
    <property type="entry name" value="PROTEIN_KINASE_ATP"/>
    <property type="match status" value="1"/>
</dbReference>
<dbReference type="CDD" id="cd23767">
    <property type="entry name" value="IQCD"/>
    <property type="match status" value="1"/>
</dbReference>
<comment type="catalytic activity">
    <reaction evidence="30">
        <text>L-seryl-[protein] + ATP = O-phospho-L-seryl-[protein] + ADP + H(+)</text>
        <dbReference type="Rhea" id="RHEA:17989"/>
        <dbReference type="Rhea" id="RHEA-COMP:9863"/>
        <dbReference type="Rhea" id="RHEA-COMP:11604"/>
        <dbReference type="ChEBI" id="CHEBI:15378"/>
        <dbReference type="ChEBI" id="CHEBI:29999"/>
        <dbReference type="ChEBI" id="CHEBI:30616"/>
        <dbReference type="ChEBI" id="CHEBI:83421"/>
        <dbReference type="ChEBI" id="CHEBI:456216"/>
        <dbReference type="EC" id="2.7.11.1"/>
    </reaction>
</comment>
<dbReference type="CDD" id="cd00063">
    <property type="entry name" value="FN3"/>
    <property type="match status" value="2"/>
</dbReference>
<evidence type="ECO:0000256" key="37">
    <source>
        <dbReference type="SAM" id="MobiDB-lite"/>
    </source>
</evidence>
<evidence type="ECO:0000256" key="4">
    <source>
        <dbReference type="ARBA" id="ARBA00004216"/>
    </source>
</evidence>
<gene>
    <name evidence="44" type="primary">OBSCN</name>
</gene>
<dbReference type="FunFam" id="2.60.40.10:FF:001103">
    <property type="entry name" value="Obscurin, cytoskeletal calmodulin and titin-interacting RhoGEF"/>
    <property type="match status" value="1"/>
</dbReference>
<dbReference type="FunFam" id="2.60.40.10:FF:000965">
    <property type="entry name" value="Obscurin, cytoskeletal calmodulin and titin-interacting RhoGEF"/>
    <property type="match status" value="1"/>
</dbReference>
<dbReference type="Pfam" id="PF22697">
    <property type="entry name" value="SOS1_NGEF_PH"/>
    <property type="match status" value="1"/>
</dbReference>
<dbReference type="FunFam" id="1.10.510.10:FF:000912">
    <property type="entry name" value="obscurin isoform X1"/>
    <property type="match status" value="1"/>
</dbReference>
<name>A0A8I5UGP3_PONAB</name>
<dbReference type="Gene3D" id="2.60.40.10">
    <property type="entry name" value="Immunoglobulins"/>
    <property type="match status" value="60"/>
</dbReference>
<keyword evidence="11" id="KW-0723">Serine/threonine-protein kinase</keyword>
<evidence type="ECO:0000256" key="22">
    <source>
        <dbReference type="ARBA" id="ARBA00023121"/>
    </source>
</evidence>
<feature type="domain" description="Ig-like" evidence="42">
    <location>
        <begin position="3273"/>
        <end position="3356"/>
    </location>
</feature>
<dbReference type="CDD" id="cd12025">
    <property type="entry name" value="SH3_Obscurin_like"/>
    <property type="match status" value="1"/>
</dbReference>
<keyword evidence="15" id="KW-0677">Repeat</keyword>
<feature type="region of interest" description="Disordered" evidence="37">
    <location>
        <begin position="4750"/>
        <end position="4786"/>
    </location>
</feature>
<dbReference type="FunFam" id="2.60.40.10:FF:000380">
    <property type="entry name" value="obscurin isoform X3"/>
    <property type="match status" value="1"/>
</dbReference>
<comment type="function">
    <text evidence="31">Structural component of striated muscles which plays a role in myofibrillogenesis. Probably involved in the assembly of myosin into sarcomeric A bands in striated muscle. Has serine/threonine protein kinase activity and phosphorylates N-cadherin CDH2 and sodium/potassium-transporting ATPase subunit ATP1B1. Binds (via the PH domain) strongly to phosphatidylinositol 3,4-bisphosphate (PtdIns(3,4)P2) and phosphatidylinositol 4,5-bisphosphate (PtdIns(4,5)P2), and to a lesser extent to phosphatidylinositol 3-phosphate (PtdIns(3)P), phosphatidylinositol 4-phosphate (PtdIns(4)P), phosphatidylinositol 5-phosphate (PtdIns(5)P) and phosphatidylinositol 3,4,5-trisphosphate (PtdIns(3,4,5)P3).</text>
</comment>
<comment type="catalytic activity">
    <reaction evidence="29">
        <text>L-threonyl-[protein] + ATP = O-phospho-L-threonyl-[protein] + ADP + H(+)</text>
        <dbReference type="Rhea" id="RHEA:46608"/>
        <dbReference type="Rhea" id="RHEA-COMP:11060"/>
        <dbReference type="Rhea" id="RHEA-COMP:11605"/>
        <dbReference type="ChEBI" id="CHEBI:15378"/>
        <dbReference type="ChEBI" id="CHEBI:30013"/>
        <dbReference type="ChEBI" id="CHEBI:30616"/>
        <dbReference type="ChEBI" id="CHEBI:61977"/>
        <dbReference type="ChEBI" id="CHEBI:456216"/>
        <dbReference type="EC" id="2.7.11.1"/>
    </reaction>
</comment>
<reference evidence="44" key="2">
    <citation type="submission" date="2025-08" db="UniProtKB">
        <authorList>
            <consortium name="Ensembl"/>
        </authorList>
    </citation>
    <scope>IDENTIFICATION</scope>
</reference>
<dbReference type="SMART" id="SM00060">
    <property type="entry name" value="FN3"/>
    <property type="match status" value="3"/>
</dbReference>
<keyword evidence="14" id="KW-0479">Metal-binding</keyword>
<evidence type="ECO:0000256" key="21">
    <source>
        <dbReference type="ARBA" id="ARBA00022860"/>
    </source>
</evidence>
<feature type="domain" description="Ig-like" evidence="42">
    <location>
        <begin position="1438"/>
        <end position="1524"/>
    </location>
</feature>
<keyword evidence="20" id="KW-0460">Magnesium</keyword>
<keyword evidence="18" id="KW-0221">Differentiation</keyword>
<dbReference type="FunFam" id="2.30.29.30:FF:000197">
    <property type="entry name" value="obscurin isoform X5"/>
    <property type="match status" value="1"/>
</dbReference>
<dbReference type="FunFam" id="2.60.40.10:FF:000872">
    <property type="entry name" value="Obscurin, cytoskeletal calmodulin and titin-interacting RhoGEF"/>
    <property type="match status" value="1"/>
</dbReference>
<dbReference type="SUPFAM" id="SSF48065">
    <property type="entry name" value="DBL homology domain (DH-domain)"/>
    <property type="match status" value="1"/>
</dbReference>
<evidence type="ECO:0000256" key="9">
    <source>
        <dbReference type="ARBA" id="ARBA00022475"/>
    </source>
</evidence>
<dbReference type="GO" id="GO:0005085">
    <property type="term" value="F:guanyl-nucleotide exchange factor activity"/>
    <property type="evidence" value="ECO:0007669"/>
    <property type="project" value="InterPro"/>
</dbReference>
<reference evidence="44 45" key="1">
    <citation type="submission" date="2008-02" db="EMBL/GenBank/DDBJ databases">
        <title>A 6x draft sequence assembly of the Pongo pygmaeus abelii genome.</title>
        <authorList>
            <person name="Wilson R.K."/>
            <person name="Mardis E."/>
        </authorList>
    </citation>
    <scope>NUCLEOTIDE SEQUENCE [LARGE SCALE GENOMIC DNA]</scope>
</reference>
<dbReference type="InterPro" id="IPR036116">
    <property type="entry name" value="FN3_sf"/>
</dbReference>
<dbReference type="InterPro" id="IPR013106">
    <property type="entry name" value="Ig_V-set"/>
</dbReference>
<feature type="region of interest" description="Disordered" evidence="37">
    <location>
        <begin position="6952"/>
        <end position="7173"/>
    </location>
</feature>
<dbReference type="GO" id="GO:0031430">
    <property type="term" value="C:M band"/>
    <property type="evidence" value="ECO:0007669"/>
    <property type="project" value="UniProtKB-SubCell"/>
</dbReference>
<evidence type="ECO:0000256" key="6">
    <source>
        <dbReference type="ARBA" id="ARBA00012513"/>
    </source>
</evidence>
<dbReference type="FunFam" id="2.60.40.10:FF:000954">
    <property type="entry name" value="Obscurin, cytoskeletal calmodulin and titin-interacting RhoGEF"/>
    <property type="match status" value="1"/>
</dbReference>
<feature type="domain" description="Protein kinase" evidence="41">
    <location>
        <begin position="6470"/>
        <end position="6723"/>
    </location>
</feature>
<feature type="domain" description="Ig-like" evidence="42">
    <location>
        <begin position="3537"/>
        <end position="3620"/>
    </location>
</feature>
<feature type="domain" description="Ig-like" evidence="42">
    <location>
        <begin position="2646"/>
        <end position="2730"/>
    </location>
</feature>
<feature type="domain" description="Ig-like" evidence="42">
    <location>
        <begin position="10"/>
        <end position="100"/>
    </location>
</feature>
<evidence type="ECO:0000259" key="39">
    <source>
        <dbReference type="PROSITE" id="PS50003"/>
    </source>
</evidence>
<dbReference type="PROSITE" id="PS50096">
    <property type="entry name" value="IQ"/>
    <property type="match status" value="1"/>
</dbReference>
<dbReference type="Gene3D" id="3.30.200.20">
    <property type="entry name" value="Phosphorylase Kinase, domain 1"/>
    <property type="match status" value="2"/>
</dbReference>
<evidence type="ECO:0000256" key="25">
    <source>
        <dbReference type="ARBA" id="ARBA00023179"/>
    </source>
</evidence>
<feature type="domain" description="Ig-like" evidence="42">
    <location>
        <begin position="978"/>
        <end position="1066"/>
    </location>
</feature>
<dbReference type="FunFam" id="2.60.40.10:FF:000898">
    <property type="entry name" value="Obscurin, cytoskeletal calmodulin and titin-interacting RhoGEF"/>
    <property type="match status" value="1"/>
</dbReference>
<dbReference type="FunFam" id="2.60.40.10:FF:000979">
    <property type="entry name" value="Obscurin, cytoskeletal calmodulin and titin-interacting RhoGEF"/>
    <property type="match status" value="1"/>
</dbReference>
<dbReference type="InterPro" id="IPR011993">
    <property type="entry name" value="PH-like_dom_sf"/>
</dbReference>
<dbReference type="GO" id="GO:0030154">
    <property type="term" value="P:cell differentiation"/>
    <property type="evidence" value="ECO:0007669"/>
    <property type="project" value="UniProtKB-KW"/>
</dbReference>
<dbReference type="FunFam" id="2.60.40.10:FF:000773">
    <property type="entry name" value="obscurin isoform X4"/>
    <property type="match status" value="1"/>
</dbReference>
<dbReference type="PROSITE" id="PS50011">
    <property type="entry name" value="PROTEIN_KINASE_DOM"/>
    <property type="match status" value="2"/>
</dbReference>
<feature type="compositionally biased region" description="Polar residues" evidence="37">
    <location>
        <begin position="240"/>
        <end position="249"/>
    </location>
</feature>
<dbReference type="InterPro" id="IPR003599">
    <property type="entry name" value="Ig_sub"/>
</dbReference>
<keyword evidence="26" id="KW-0539">Nucleus</keyword>
<dbReference type="InterPro" id="IPR003598">
    <property type="entry name" value="Ig_sub2"/>
</dbReference>
<evidence type="ECO:0000313" key="45">
    <source>
        <dbReference type="Proteomes" id="UP000001595"/>
    </source>
</evidence>
<dbReference type="PROSITE" id="PS50010">
    <property type="entry name" value="DH_2"/>
    <property type="match status" value="1"/>
</dbReference>
<sequence>MDQPQFSGAPRFLTRPKAFVVSVGKDATLSCQIVGNPTPQVSWEKDQQPVAAGARFRLAQDGDLYRLTILDLALGDSGQYVCRARNAIGEAFAAVGLQVDAEAACAEQAPHFLLRPTSIRVREGSEATFRCRVGGSPKPAVSWSKDGRRLGEPDGPRVRVEELGEASALRIRAARPRDGGTYEVRAENPLGAASAAAALVVDSDAADTASRPGTSTAALLAHLQRRREAMRAEGAPASPPSTGTRTCTVTEGKHARLSCYVTGEPKPETVWKKDGQLVTEGRRHVVYEDAQENFVLKILFCKQSDRGLYTCTASNLVGQTYSSVLVVVREPAVPFKKRLQDLEVREKESATFLCEVSQPSTEAAWFKEETRLWASAKYGIEEEGTERRLTVRNVSADDDAVYICETPEGSRTVAELAVQGNLLRKLPRKTAVRVGDTAMFCVELAVPVGPVHWLRNQEEVVAGGRVAISAEGTRHTLTISQCCLEDVGQVAFMAGDCRTSTQFCVSAPRKPPLQPPVDPVVKARTESSVILSWSPPPHGERPVTIDGYLVEKKKLGTYTWIRCHEAEWVATPELTVADVVEEGNFQFRVSALNSFGQSPYLEFPGTVHLAPKLAVRTPLKAVQAVEGGEVTFSVDLTVASAGEWFLDGQALKASSVYEMHCDRTRHTLTIREVPASLHGAQLKFVANGVESSIRMEVRAAPGLTANKPPAAAAREVLARLHEEAQLLAELSDQAAAVTWLKDGHTLPPGPKYEVQASAGQQVLLVRDVARDDAGLYECVSCGGRIAYRLSVQGLACFLHKDMAGSCVDAVAGGPAQFECETSEAHVHVHWYKDGMELGHSGERFLQEDVGTRHRLVAATVTRQDEGTYSCRVGEDSVDFRLRVSEPKVVFAKEQLAHRKLQAEAGASATLSCEVAQAQTEVTWYKDGKKLSSSSKVCMEATGCTRRLVVQQAGQADAGEYCCEAGGQRLSFHLDVKEPKVVFAKDQVAHSEVQAEAGASATLSCEVAQAQTEVMWYKDGKKLSSSLQVHVEAKGCRRRLVVQQAGKTDAGDYSCEARGQRVSFRLHITEPKGVFAKEQSVHNEVKAEAGTSAMLSCEVAQAQTEVTWYKDGKKLSSSSKVGMEVKGCTRRLVVLQAGKADAGEYSCEAGGQRVSFHLHITEPKGVFAKEQSVHNEVKAEAGTSAMLSCEVAQAQTEVTWYKDGKKLSSSSKVGMEVKGCTRRLVVQQVGKTDAGEYSCEAGGQRVSFQLHITEPKAVFAKEQLVHNEVRTEAGASATLSCEVAQAQTEVMWYKDGKKLSSSSKVRVEAAGCMRQLVVQQAGQADAGEYTCEAGGQWLSFHLDVSEPKAVFAKEQPAHREVQAEAGTIATLSCEVAQAQTEVMWHKDGKKLSSSSKVRMEAVGCTRRLVVQQACQADGGEYSCEAGGQRLSFNLHVAEPKAVFAKEQPVHREVQAQAGASATLSCEVAQAQTEVMWSKDGKKLSSSSKVRVEAVGCTRRLVVQQAGQADAGEYSCEAGSQRLSFHLHVAEPKAVFAKEQPASREVQAEAGTSATLSCEVAQAQTEVTWYKDGKKLSSSSKVRMEAVGCTRRLVVQEAGQADAGEYSCEAGGQRLSFRLHVAEPKVVFAKEQPAHRELQAEAGTSATLSCEVAQAQTEVTWYKDGKKLSSSSKVRVEAVGCTRRLVVQQAGQAEAGEYSCEAGGQRLSFRLQVAEPEPQISERPCRREPLVVKEHEDIILTATLATPSVATVTWLKDGVEIRHSKRHETASQGDTHTLTVHGAQVLDSAIYSCRVGAEGQDFPVQVEEVAAKFCRLLEPVCGELGGTVTLACELSPACAEVVWRCGNTQLRVGKRFQMVAEGPVRSLTVLGLRAEDAGEYVCESRDDRTSAQLTVSVPQVVKFMSGLSAVVAEEGGEATFQCVVSPSDVAVVWFRDGALLQPSEKFAISQSGASHSLTISGLVLEDAGQITVEAEGASSSAALRVREAPVLFKKKLEPQTVEERSSVTLEVELTRPWPELRWTRNATALAPGKNVEIHAEGARHRLVLHNVGFADRGFFGCETPDDKTQAKLTVEMRQVRLVRGLQAVEAREQGTATMEVQLSHADVEGSWTRDGLRLQQGPTCHLAVRGPVHTLTLSGLRPEDGGLMVFKAEGVHTSARLVVTELPVSFSRPLQDVVTTEKEKVTLECELSRPNVDVRWLKDGVELRAGKTMAIAAQGACRSLTIYRCEFVDQGVYVCDAHDAQSSASVKVQGRTYTLIYRRVLAEDAGEIQFVAENAESRAQLRVKELPVTLLRPLRDKIAMEKHRGVLECQVSRASAQVRWFKGSQELQPGPKYELVSDGLYRKLIISDVQAEDEDTYTCDAGDVKTSAQFFVEEQSITIVRGLQDVTVMEPAPAWFECETSIPSVRPPKWLLGKTVLQAGGNVGLEQEGTVHRLMLRRTCSTMTGPVHFTIGKSRSSARLVVSDIPVVLTRPLEPKTGRELQSVVLSCDFRPAPKAVQWYKDDTPLSPSEKFKMSLEGQMAELRILRLMPADAGVYRCQAGSAHSSTEVTVEAREVTVTGPLQDAEATEEGWASFSCELSHEDEEVEWSLNEMPLYNDSFHEISHKGRRHTLVLKSVRRADAGIVRASSLKVSTYARLEVRVKPVVFLKALDDLSAEEHGTLALQCEVSDPEAHVVWRKDGVQLGPSDKYDFLHTAGTRGLVVHDLTSEDAGLYTCHVGSEETRARVSVHDLHVGITKRLKTMEVLEGESCSFECVLSHESTSDPAMWTVGGKTVGSSSRFQATRQGRKYILVVREAAPSDAGEVVFSVRGLTSKASLIVRERPAAIIKPLEDQRVAPGEDVELRCELSRAGTPVHWLKDRKAIRKSQKYDVVCEGTMAMLVIRGASLKDAGEYTCEVEASKSTASLRVEEKANCFTEELTNLQVEEKGTAVFMCKTERPAATVSWRKGLLELRASRKHQPSQEGLVLRLTISALEKADSDTYTCDIGQAQSQAQLLVQGRRVHIIEDLEDVDVQEGSSATFRCRISPANYEPVHWFLDKTPLHANELNEIEAQPGGYHVLTLRQLALKDSGTIYFEAGDQRASAALRVTEKPSVFSRELTDATITEGEDLTLVCETSACDIPVCWTKDGKTLRGSARCQLSHEGHRAQLLITGATLQDSGRYKCEAGGACSSSIVRVHARPVRFQEALKDLDVPEGGAATLRCVLSSVAAPVKWCCGNNVLRPGDKYSLRQEGAVLELVVRNLRPQDSGQYSCSFGDQTTSATLTVTALPAQFIRKLRNKEATEGATATLRCELSKAAPVEWRKGSETLRDGDRYCLRQDGAMCELQICGLAMVDAGEYSCVCGEERTSASLTIRAMPAHFIGRLRHQESTEGATATLRCELSKAAPVEWRKGHESLRDGDRHSLRQDGAVCELQISGLAVADAGEYSCVCGEERTSATLTVKALPAKFTEGLRNEEAVEGATAMLWCELSKVAPVEWRKGPKNLRDGDRYILRQEGTRCELQICGLAMADAGEYLCVCGQERTSATLTIRALPARFIEDVKNQEAREGATVMLQCELNSAAPVEWRKGSETLRDGDRYSLRQDGTKCELQIRGLAMADTGEYSCVCGQERTSAMLTVRALPIKFTEGLRNEEATEGATATLRCELSKMAPVEWWKGHETLRDGDRHSLRQDGAKCELQIRGLVAEDAGEYLCMCGKERTSATLTVRALPSKFIEGLRNEEATEGVTATLQCELSKAAPVEWRKGHETLRDGDRHSLRQDGSRCELQIRGLAVVDAGEYSCVCGQERTSATLTVRALPARFIEDVKNQEAREGATVVLQCELSKAAPVEWRKGSETLRGGDRYSLRQDGTRCELQIRGLSVADTGEYSCVCGQERTSATLTVRAPHPVFREPLQSLQAEEGSTATLQCELSQPTATVVWSKGGLQLQANGRREPRLQGCTAELVLRGLQREDTGEYTCTCGSQATSATLTVTAAPVWFLRELQPQEVDEGGTAHLRCELSRAGASVEWRKGSLQLFPCAKYQMVQDGAAAELLVCGVEQEDEGDYTCDTGHTQSMASLSVCVPRPKFKTRLQSLEQETGDIARLCCQLSDAESGAMVQWLKEGVELHAGPKYEIRSQGATRELLIHQLEAKDTGEYACVTGGQKTAASLRVTEPEVTIVQGLVDAEVPADEDVEFSCEVSRAGATGVQWCLQGLPLQSNEVTEVAVRDGRIHTLRLKGVTPEDAGTVSFHLGNHASSAQLTIRAPEVTILEPLQDVQLSEGQDASFQCRLSRASGQEARWALGGVPLQANEMNDIAVEQGALHLLTLHKVTLEDAGTVSFHVGTCSSEAQLKVTAKNTVVRGLENVEALEGGEALFECQLSQPEVAAHTWLLDDEPVRTSENAEVVFFENGLRHLLLLKNLRPQDSCRVTFLAGDMVTSAFLTVRGWRLEILKPLKNTAVRAGAQAHFTCTLSEAVPVGEASWYFNGAAVQPDDSDWTVTADGSHHALLLHSAQPHHAGEVTFACRDAVASARLTVLGLPDPPEDAEVVARSSHTVTLSWAAPMSDGGGGLCGYRVEVKEGATGQWRLCHELVPGPECVVDGLAPGETYRFRVAAVGPVGAGEPVHLPQTVRLAEPPKPVPPQPSAPESRQVAAGEDVCLELEVAAEAGEVIWHKGTERIQPSGRFEVVSQGRQQMLVIRGFTAEDQGEYHCGLAQGSTCPAAATFQVALSPASVDEAPPQPSLPPEAAQEGDLHLLWEALARKRRMSREPTLDSISELPEEDGRSQRLPQEAEEVAPDLSEGYSTADELARTGDADLSHTSSDDESRAGTPSLVTYLKKAGRPGTSSLASKVGAPAAPSVKPQQQQEPLAAVRPPLGDLSTKDLGDPSMDKAAVKIQAAFKGYKVRKEMKQQEGPVFSHTFGDTEAQVGDALRLECVVASKADVRARWLKDGVELTDGRHHHIDQLGDGTCSLLITGLGRADAGCYTCQVSNKFGQVAHSACVVVSGTESEAESSSGGELDDAFRRAARRLHRLFRTKSSTEVSDEELFLSAEEGPAEPEEPVDWQTYREDEHFICICFEALTEARQAVTRFQEMFATLGIGVEIKLVEQGPRRVEMRISKETPAPVVPPEPLPSLLTSDAAPVFLTELQNQEVQDGYPVSFDCVVTGQPVPSVRWFKDGKLLEEDDHYMINEDQQGGHQLIITAVVPADMGVYRCLAENSMGVSSTKAELRVDLTSTDYDTAADATESSSYFSAQGYLSSREQEGTESTTDEGQLPQVVEELRDLQVAPGTRLAKFQLKVKGYPAPRLYWFKDGQPLTASAHIRMTDKKTLHTLEIISVIREDSGQYAAYISNAMGAAYSSARLLVRGPDEPEEKPASDVHEQLVPPRMLERFTPKKVKKGSSITFSVKVEGRPAPTVHWLREEAERGVLWIGPDTPGYTVASSAQQHSLVLLDVGRQHQGTYTCIASNAAGQALCSASLHVSGLPKVEEQEKVKEALISTFLQGTTQAVSAQGLETASFADLGGQRKGEPLAAKEALGHLSLAEVGTEEFLQKLTSQITEMVSAKITQAKLQVPGGDSDEDSKTPSASPRHGRSRPSSSIQESSSESEDGDARGEIFDIYVVTADYLPLGAEQDAIALREGQYVEVLDAAHPLRWLVRTKPTKSSPSRQGWVSPAYLDRKLKLSPEWGAAEAPEFPGEAVSEDEYKSRLSSVIQELLSSEQAFVEELQFLQSHHLQHLERCPHVPAAVAGQKAVIFRNVRDIGRFHSSSFLQELQQCDTDDDVAMCFIKNQAAFEQYLEFLVGRVQAESVVVSTAVQEFYKKYAEEALLAGDPSQPLPPPLQHYLEQPVERVQCYQALLKELIRNKARNRQNCALLEQAYAVVSALPQRAENKLHVSLMENYPGTLEALGEPIRQGHFIVWEGAPGARMPWKGHNRHVFLFRNHLVICKPRRDSRTDTFSYVFRNMMKLSSIDLNDQVEGDDRAFEVWQEREDSVRKYLLQARTAIIKSSWVKEICGIQQRLALPVWRPPDFEEELADCTAELGETVKLACRVTGTPKPVISWYKDGKPVQVDPHHILIEDPDGSCALILDSLTGVDSGQYMCFAASAAGNCSTLGKILVQVPPRFVNKVRASPFVEGEDAQFTCTIEGAPYPQIRWFKDGALLTPGSKFQTLSEPRSGLLVLVIRAAGEEDLGLYECELVNRLGSARATAELHMQSPTLQAREQYHREQLAAAVEDTTLERADQEITSILKRLLGPKAPGPSTGDLTGPDPCPGGAPALQETGSQPPVTGTLEAPAVPPRVPQPLLHEGPEQEPEAIARAQEWTVPIRMEGAAWPGAGTGELLWDVHSHVVTETTQRTYTYQAIDKHTARPPSMQVTIEDVQVQTGGTAQFEAIIEGDPQPSVTWYKDSIQLVDSTRLSQQQEGTTYSLVLRHVASKDAGVYTCLAQNAGGQVLCKAELLVLGGDNEPDSEKQSPRRKLHSFYEVKEEIGRGVFGFVKRVQHKGNKIFCAAKFIPLRSRTRAQAYRERDILAALSHPLVTGLLDQFETRKTLILILELCSSEELLDRLFRKGVVTEAEVKVYIQQLVEGLHYLHSHGVLHLDIKPSNILMVHPARENIKICDFGFAQNITPAELQFSQYGSPEFVSPEIIQQNPVSEASDIWAMGVISYLSLTCSSPFAGESDRATLLNILEGRVSWSSPMAAHLSEDAKDFIKATLQKAPQARPSAAQCLSHPWFLKSMPAEEAHFINTKQLKFLLARSRWQRSLMSYKSILVMRSIPELLRGPPDSPSLGVARHLCRDTGGSSSSSSSSDNELAPFARAKSLPPSPVTHSPLLHPRGFLRPSASLPEEAEASERSTEAPALPASPEGAGPPAAQGCVPRHSVIRSLFYQQAGESPERGALAPGSRRHPARRRHLLKGGYIAGALPGLREPLMEHRVLEEEAATEEQTTLLAKAPSFETALRLPASGTHWAPGRSRSLEHDPPSTPRPSLEACCEAQRLPSAPSRGAPIRDMGHPQGSKQLPSTGGHPGTAQPERPSPDSPWGQPAPFSHPKQGSAPQEGCSPHPAVAPCLPGSFPPGSCKEAPLVPSSPFLGQPQAPPAPAKASPPLDSKMGPGDISLPGRPKPGPCSSPGSASQASSSQVSRVGSSQVGTEPGPSLDAEGWSQEAEDLSDSTPTLQRPQEQATMRKFSLGCRGGYAGVAGYGTFAFGGDAGGMLGQGPMWARIAWAVSQSEEEEQEEARAESQSEEQQEAARAESPLPQVSARPVPEVGRAPSRTSPEPTPWEDVGQVSLVPIQDLSGDAEAADTISLDISEVDPAYLNLSDLYDIKYLPFEFMIFRKVPKPAQLEPPSPMAEEELAEFPEPMWPWPGELGPHAGLEITEEPEDVDALLAEAAVGRKRKWSSPSRSLFHFPGRHLPLDEPAELGLRERVKASVEHISRILKGRPEGLEKEGPPRKKPGLASFRLSGLKSWDRAPTFLRELSDETVVLGQSVTLACQVSAQPAAQATWSKDGAPLESSSRVLISATLKNFQLLTILVVAAEDLGVYTCSVSNALGTATTTGVLRKAERPSSSPCPDIGEVYADGVLLVWKPVESYGPVTYIVQCSLEGGSWTTLASDIFDCCYLTSKLSRGGTYTFRTACVSKAGMGPYSSPSEQVLLGGPSHLASEEENQGRSAQPLPSTKTFAFQTQIRRGRFSVVRQCWEKASGRALAAKIIPYRPKDKTAVLREYEALKGLHHPHLAQLHAAYLSPWHLVLILELCSGPELLPCLAERASYSESEVKDYLWQMLSATQYLHTQHILHLDLRSENMIITEYNLLKVVDLGNAQSLSQEKVLPSEKFKDYLETMAPELLEGQGAVPQTDIWAIGVTAFIMLSAEYPVSSEGARDLQRGLRKGLVQLSRCYAGLSGGAVAFLRSTLCAQPWGRPCASSCLQCPWLTEEGPACSRPAPVTFPTARLRVFVRNREKRRALLYKRHNLAQVR</sequence>
<feature type="domain" description="Ig-like" evidence="42">
    <location>
        <begin position="3713"/>
        <end position="3796"/>
    </location>
</feature>
<dbReference type="CDD" id="cd20971">
    <property type="entry name" value="IgI_1_Titin-A168_like"/>
    <property type="match status" value="1"/>
</dbReference>
<dbReference type="InterPro" id="IPR008271">
    <property type="entry name" value="Ser/Thr_kinase_AS"/>
</dbReference>
<evidence type="ECO:0000256" key="28">
    <source>
        <dbReference type="ARBA" id="ARBA00037833"/>
    </source>
</evidence>
<feature type="domain" description="Ig-like" evidence="42">
    <location>
        <begin position="3361"/>
        <end position="3444"/>
    </location>
</feature>
<evidence type="ECO:0000256" key="20">
    <source>
        <dbReference type="ARBA" id="ARBA00022842"/>
    </source>
</evidence>
<evidence type="ECO:0000256" key="14">
    <source>
        <dbReference type="ARBA" id="ARBA00022723"/>
    </source>
</evidence>
<dbReference type="FunFam" id="2.60.40.10:FF:001055">
    <property type="entry name" value="Obscurin, cytoskeletal calmodulin and titin-interacting RhoGEF"/>
    <property type="match status" value="1"/>
</dbReference>
<feature type="domain" description="Ig-like" evidence="42">
    <location>
        <begin position="1723"/>
        <end position="1808"/>
    </location>
</feature>
<feature type="region of interest" description="Disordered" evidence="37">
    <location>
        <begin position="228"/>
        <end position="249"/>
    </location>
</feature>
<dbReference type="SMART" id="SM00233">
    <property type="entry name" value="PH"/>
    <property type="match status" value="1"/>
</dbReference>
<keyword evidence="45" id="KW-1185">Reference proteome</keyword>
<proteinExistence type="inferred from homology"/>
<dbReference type="InterPro" id="IPR035526">
    <property type="entry name" value="Obscurin_SH3"/>
</dbReference>
<feature type="domain" description="Ig-like" evidence="42">
    <location>
        <begin position="6110"/>
        <end position="6200"/>
    </location>
</feature>
<dbReference type="EC" id="2.7.11.1" evidence="6"/>
<keyword evidence="13" id="KW-0808">Transferase</keyword>
<feature type="domain" description="Ig-like" evidence="42">
    <location>
        <begin position="3978"/>
        <end position="4062"/>
    </location>
</feature>
<dbReference type="InterPro" id="IPR017441">
    <property type="entry name" value="Protein_kinase_ATP_BS"/>
</dbReference>
<evidence type="ECO:0000256" key="13">
    <source>
        <dbReference type="ARBA" id="ARBA00022679"/>
    </source>
</evidence>
<evidence type="ECO:0000313" key="44">
    <source>
        <dbReference type="Ensembl" id="ENSPPYP00000038718.1"/>
    </source>
</evidence>
<feature type="domain" description="Ig-like" evidence="42">
    <location>
        <begin position="886"/>
        <end position="964"/>
    </location>
</feature>
<feature type="region of interest" description="Disordered" evidence="37">
    <location>
        <begin position="6779"/>
        <end position="6865"/>
    </location>
</feature>
<evidence type="ECO:0000256" key="8">
    <source>
        <dbReference type="ARBA" id="ARBA00022473"/>
    </source>
</evidence>
<evidence type="ECO:0000256" key="12">
    <source>
        <dbReference type="ARBA" id="ARBA00022553"/>
    </source>
</evidence>
<dbReference type="InterPro" id="IPR001849">
    <property type="entry name" value="PH_domain"/>
</dbReference>
<dbReference type="PROSITE" id="PS50003">
    <property type="entry name" value="PH_DOMAIN"/>
    <property type="match status" value="1"/>
</dbReference>
<dbReference type="Ensembl" id="ENSPPYT00000037713.1">
    <property type="protein sequence ID" value="ENSPPYP00000038718.1"/>
    <property type="gene ID" value="ENSPPYG00000000139.3"/>
</dbReference>
<dbReference type="CDD" id="cd14107">
    <property type="entry name" value="STKc_obscurin_rpt1"/>
    <property type="match status" value="1"/>
</dbReference>
<evidence type="ECO:0000256" key="18">
    <source>
        <dbReference type="ARBA" id="ARBA00022782"/>
    </source>
</evidence>
<feature type="domain" description="PH" evidence="39">
    <location>
        <begin position="5897"/>
        <end position="6006"/>
    </location>
</feature>
<evidence type="ECO:0000259" key="42">
    <source>
        <dbReference type="PROSITE" id="PS50835"/>
    </source>
</evidence>
<dbReference type="FunFam" id="1.20.900.10:FF:000027">
    <property type="entry name" value="Obscurin, cytoskeletal calmodulin and titin-interacting RhoGEF"/>
    <property type="match status" value="1"/>
</dbReference>
<feature type="domain" description="Ig-like" evidence="42">
    <location>
        <begin position="2165"/>
        <end position="2249"/>
    </location>
</feature>
<dbReference type="FunFam" id="2.30.30.40:FF:000124">
    <property type="entry name" value="obscurin isoform X2"/>
    <property type="match status" value="1"/>
</dbReference>
<dbReference type="InterPro" id="IPR007110">
    <property type="entry name" value="Ig-like_dom"/>
</dbReference>
<dbReference type="InterPro" id="IPR013098">
    <property type="entry name" value="Ig_I-set"/>
</dbReference>
<dbReference type="Gene3D" id="1.10.510.10">
    <property type="entry name" value="Transferase(Phosphotransferase) domain 1"/>
    <property type="match status" value="2"/>
</dbReference>
<dbReference type="SUPFAM" id="SSF50729">
    <property type="entry name" value="PH domain-like"/>
    <property type="match status" value="1"/>
</dbReference>
<keyword evidence="12" id="KW-0597">Phosphoprotein</keyword>
<evidence type="ECO:0000256" key="34">
    <source>
        <dbReference type="ARBA" id="ARBA00079785"/>
    </source>
</evidence>
<dbReference type="PROSITE" id="PS50835">
    <property type="entry name" value="IG_LIKE"/>
    <property type="match status" value="47"/>
</dbReference>
<dbReference type="SMART" id="SM00220">
    <property type="entry name" value="S_TKc"/>
    <property type="match status" value="2"/>
</dbReference>
<dbReference type="Gene3D" id="2.30.30.40">
    <property type="entry name" value="SH3 Domains"/>
    <property type="match status" value="1"/>
</dbReference>
<evidence type="ECO:0000256" key="11">
    <source>
        <dbReference type="ARBA" id="ARBA00022527"/>
    </source>
</evidence>
<dbReference type="CDD" id="cd13239">
    <property type="entry name" value="PH_Obscurin"/>
    <property type="match status" value="1"/>
</dbReference>
<dbReference type="CDD" id="cd00096">
    <property type="entry name" value="Ig"/>
    <property type="match status" value="7"/>
</dbReference>
<dbReference type="SMART" id="SM00409">
    <property type="entry name" value="IG"/>
    <property type="match status" value="56"/>
</dbReference>
<keyword evidence="19 36" id="KW-0067">ATP-binding</keyword>
<dbReference type="Pfam" id="PF07679">
    <property type="entry name" value="I-set"/>
    <property type="match status" value="51"/>
</dbReference>
<dbReference type="SUPFAM" id="SSF56112">
    <property type="entry name" value="Protein kinase-like (PK-like)"/>
    <property type="match status" value="2"/>
</dbReference>
<feature type="domain" description="Ig-like" evidence="42">
    <location>
        <begin position="1896"/>
        <end position="1982"/>
    </location>
</feature>
<dbReference type="GO" id="GO:0005524">
    <property type="term" value="F:ATP binding"/>
    <property type="evidence" value="ECO:0007669"/>
    <property type="project" value="UniProtKB-UniRule"/>
</dbReference>
<feature type="domain" description="Ig-like" evidence="42">
    <location>
        <begin position="236"/>
        <end position="322"/>
    </location>
</feature>
<dbReference type="SMART" id="SM00325">
    <property type="entry name" value="RhoGEF"/>
    <property type="match status" value="1"/>
</dbReference>
<dbReference type="FunFam" id="2.60.40.10:FF:000652">
    <property type="entry name" value="obscurin isoform X3"/>
    <property type="match status" value="1"/>
</dbReference>
<dbReference type="SMART" id="SM00406">
    <property type="entry name" value="IGv"/>
    <property type="match status" value="11"/>
</dbReference>
<feature type="domain" description="Ig-like" evidence="42">
    <location>
        <begin position="2289"/>
        <end position="2380"/>
    </location>
</feature>
<feature type="domain" description="Ig-like" evidence="42">
    <location>
        <begin position="4068"/>
        <end position="4160"/>
    </location>
</feature>
<comment type="cofactor">
    <cofactor evidence="1">
        <name>Mg(2+)</name>
        <dbReference type="ChEBI" id="CHEBI:18420"/>
    </cofactor>
</comment>
<feature type="region of interest" description="Disordered" evidence="37">
    <location>
        <begin position="5555"/>
        <end position="5597"/>
    </location>
</feature>
<feature type="domain" description="Ig-like" evidence="42">
    <location>
        <begin position="4624"/>
        <end position="4714"/>
    </location>
</feature>
<evidence type="ECO:0000256" key="10">
    <source>
        <dbReference type="ARBA" id="ARBA00022490"/>
    </source>
</evidence>
<feature type="domain" description="Ig-like" evidence="42">
    <location>
        <begin position="1346"/>
        <end position="1432"/>
    </location>
</feature>
<dbReference type="FunFam" id="2.60.40.10:FF:000837">
    <property type="entry name" value="Obscurin, cytoskeletal calmodulin and titin-interacting RhoGEF"/>
    <property type="match status" value="1"/>
</dbReference>
<evidence type="ECO:0000256" key="30">
    <source>
        <dbReference type="ARBA" id="ARBA00048679"/>
    </source>
</evidence>
<feature type="domain" description="Ig-like" evidence="42">
    <location>
        <begin position="1162"/>
        <end position="1252"/>
    </location>
</feature>
<dbReference type="FunFam" id="2.60.40.10:FF:000228">
    <property type="entry name" value="obscurin isoform X4"/>
    <property type="match status" value="4"/>
</dbReference>